<dbReference type="AlphaFoldDB" id="A0A4R3K089"/>
<reference evidence="1 2" key="1">
    <citation type="submission" date="2019-03" db="EMBL/GenBank/DDBJ databases">
        <title>Genomic Encyclopedia of Type Strains, Phase IV (KMG-IV): sequencing the most valuable type-strain genomes for metagenomic binning, comparative biology and taxonomic classification.</title>
        <authorList>
            <person name="Goeker M."/>
        </authorList>
    </citation>
    <scope>NUCLEOTIDE SEQUENCE [LARGE SCALE GENOMIC DNA]</scope>
    <source>
        <strain evidence="1 2">DSM 29489</strain>
    </source>
</reference>
<evidence type="ECO:0000313" key="1">
    <source>
        <dbReference type="EMBL" id="TCS75217.1"/>
    </source>
</evidence>
<sequence>MHILCFERYAEHTKTIDGNSFCVYYNNFFKSDVAASMVSSGVSYSNVWLNYFLYHKIGS</sequence>
<protein>
    <submittedName>
        <fullName evidence="1">Uncharacterized protein</fullName>
    </submittedName>
</protein>
<evidence type="ECO:0000313" key="2">
    <source>
        <dbReference type="Proteomes" id="UP000295726"/>
    </source>
</evidence>
<dbReference type="Proteomes" id="UP000295726">
    <property type="component" value="Unassembled WGS sequence"/>
</dbReference>
<comment type="caution">
    <text evidence="1">The sequence shown here is derived from an EMBL/GenBank/DDBJ whole genome shotgun (WGS) entry which is preliminary data.</text>
</comment>
<proteinExistence type="predicted"/>
<dbReference type="EMBL" id="SLZZ01000030">
    <property type="protein sequence ID" value="TCS75217.1"/>
    <property type="molecule type" value="Genomic_DNA"/>
</dbReference>
<gene>
    <name evidence="1" type="ORF">EDD59_13013</name>
</gene>
<organism evidence="1 2">
    <name type="scientific">Muricomes intestini</name>
    <dbReference type="NCBI Taxonomy" id="1796634"/>
    <lineage>
        <taxon>Bacteria</taxon>
        <taxon>Bacillati</taxon>
        <taxon>Bacillota</taxon>
        <taxon>Clostridia</taxon>
        <taxon>Lachnospirales</taxon>
        <taxon>Lachnospiraceae</taxon>
        <taxon>Muricomes</taxon>
    </lineage>
</organism>
<accession>A0A4R3K089</accession>
<keyword evidence="2" id="KW-1185">Reference proteome</keyword>
<name>A0A4R3K089_9FIRM</name>